<dbReference type="Proteomes" id="UP001066276">
    <property type="component" value="Chromosome 9"/>
</dbReference>
<comment type="caution">
    <text evidence="2">The sequence shown here is derived from an EMBL/GenBank/DDBJ whole genome shotgun (WGS) entry which is preliminary data.</text>
</comment>
<dbReference type="PANTHER" id="PTHR28489:SF4">
    <property type="entry name" value="PROTEIN RD3-LIKE"/>
    <property type="match status" value="1"/>
</dbReference>
<dbReference type="InterPro" id="IPR028092">
    <property type="entry name" value="RD3"/>
</dbReference>
<evidence type="ECO:0000256" key="1">
    <source>
        <dbReference type="SAM" id="MobiDB-lite"/>
    </source>
</evidence>
<feature type="region of interest" description="Disordered" evidence="1">
    <location>
        <begin position="235"/>
        <end position="267"/>
    </location>
</feature>
<dbReference type="EMBL" id="JANPWB010000013">
    <property type="protein sequence ID" value="KAJ1108514.1"/>
    <property type="molecule type" value="Genomic_DNA"/>
</dbReference>
<dbReference type="AlphaFoldDB" id="A0AAV7N1G7"/>
<dbReference type="PANTHER" id="PTHR28489">
    <property type="entry name" value="RENTINAL DEGENERATION 3-LIKE"/>
    <property type="match status" value="1"/>
</dbReference>
<protein>
    <submittedName>
        <fullName evidence="2">Uncharacterized protein</fullName>
    </submittedName>
</protein>
<reference evidence="2" key="1">
    <citation type="journal article" date="2022" name="bioRxiv">
        <title>Sequencing and chromosome-scale assembly of the giantPleurodeles waltlgenome.</title>
        <authorList>
            <person name="Brown T."/>
            <person name="Elewa A."/>
            <person name="Iarovenko S."/>
            <person name="Subramanian E."/>
            <person name="Araus A.J."/>
            <person name="Petzold A."/>
            <person name="Susuki M."/>
            <person name="Suzuki K.-i.T."/>
            <person name="Hayashi T."/>
            <person name="Toyoda A."/>
            <person name="Oliveira C."/>
            <person name="Osipova E."/>
            <person name="Leigh N.D."/>
            <person name="Simon A."/>
            <person name="Yun M.H."/>
        </authorList>
    </citation>
    <scope>NUCLEOTIDE SEQUENCE</scope>
    <source>
        <strain evidence="2">20211129_DDA</strain>
        <tissue evidence="2">Liver</tissue>
    </source>
</reference>
<evidence type="ECO:0000313" key="3">
    <source>
        <dbReference type="Proteomes" id="UP001066276"/>
    </source>
</evidence>
<dbReference type="Pfam" id="PF14473">
    <property type="entry name" value="RD3"/>
    <property type="match status" value="1"/>
</dbReference>
<sequence length="267" mass="29796">MHLGWSCSLAGEVSFLLTARNPGISAAHWGLSAALLLLGRLWHGQTKGQEQGQRTSSGGGTTTSVTEAMFLAALFGWNEEGVAPPPRSSGELVTETLMLELSTHLKRADKLQRERLQEVRKGKNGSVDYTWLASQPRQVFELAPGEMLQLRDICAKIKTSQCGPAILRFRRLMLEFEPDIHEVPRLFRTVLQDFITEAEEQDVRRRSDPRWGRQRAKSLAVITFKSRPRVNPFHLEDAACSDSEVEPPAQGRARSKSMPEFSTTAAE</sequence>
<name>A0AAV7N1G7_PLEWA</name>
<organism evidence="2 3">
    <name type="scientific">Pleurodeles waltl</name>
    <name type="common">Iberian ribbed newt</name>
    <dbReference type="NCBI Taxonomy" id="8319"/>
    <lineage>
        <taxon>Eukaryota</taxon>
        <taxon>Metazoa</taxon>
        <taxon>Chordata</taxon>
        <taxon>Craniata</taxon>
        <taxon>Vertebrata</taxon>
        <taxon>Euteleostomi</taxon>
        <taxon>Amphibia</taxon>
        <taxon>Batrachia</taxon>
        <taxon>Caudata</taxon>
        <taxon>Salamandroidea</taxon>
        <taxon>Salamandridae</taxon>
        <taxon>Pleurodelinae</taxon>
        <taxon>Pleurodeles</taxon>
    </lineage>
</organism>
<keyword evidence="3" id="KW-1185">Reference proteome</keyword>
<gene>
    <name evidence="2" type="ORF">NDU88_005890</name>
</gene>
<proteinExistence type="predicted"/>
<evidence type="ECO:0000313" key="2">
    <source>
        <dbReference type="EMBL" id="KAJ1108514.1"/>
    </source>
</evidence>
<accession>A0AAV7N1G7</accession>